<dbReference type="Pfam" id="PF00153">
    <property type="entry name" value="Mito_carr"/>
    <property type="match status" value="3"/>
</dbReference>
<dbReference type="Proteomes" id="UP001165082">
    <property type="component" value="Unassembled WGS sequence"/>
</dbReference>
<proteinExistence type="inferred from homology"/>
<dbReference type="EMBL" id="BRXZ01001984">
    <property type="protein sequence ID" value="GMH51532.1"/>
    <property type="molecule type" value="Genomic_DNA"/>
</dbReference>
<evidence type="ECO:0000256" key="6">
    <source>
        <dbReference type="PROSITE-ProRule" id="PRU00282"/>
    </source>
</evidence>
<dbReference type="SUPFAM" id="SSF103506">
    <property type="entry name" value="Mitochondrial carrier"/>
    <property type="match status" value="1"/>
</dbReference>
<dbReference type="PRINTS" id="PR00926">
    <property type="entry name" value="MITOCARRIER"/>
</dbReference>
<feature type="repeat" description="Solcar" evidence="6">
    <location>
        <begin position="70"/>
        <end position="160"/>
    </location>
</feature>
<dbReference type="PANTHER" id="PTHR24089">
    <property type="entry name" value="SOLUTE CARRIER FAMILY 25"/>
    <property type="match status" value="1"/>
</dbReference>
<feature type="repeat" description="Solcar" evidence="6">
    <location>
        <begin position="1"/>
        <end position="57"/>
    </location>
</feature>
<keyword evidence="4" id="KW-0677">Repeat</keyword>
<dbReference type="InterPro" id="IPR023395">
    <property type="entry name" value="MCP_dom_sf"/>
</dbReference>
<dbReference type="GO" id="GO:0055085">
    <property type="term" value="P:transmembrane transport"/>
    <property type="evidence" value="ECO:0007669"/>
    <property type="project" value="InterPro"/>
</dbReference>
<dbReference type="Gene3D" id="1.50.40.10">
    <property type="entry name" value="Mitochondrial carrier domain"/>
    <property type="match status" value="1"/>
</dbReference>
<keyword evidence="5 6" id="KW-0472">Membrane</keyword>
<comment type="subcellular location">
    <subcellularLocation>
        <location evidence="1">Membrane</location>
        <topology evidence="1">Multi-pass membrane protein</topology>
    </subcellularLocation>
</comment>
<dbReference type="AlphaFoldDB" id="A0A9W6ZHS4"/>
<reference evidence="8" key="1">
    <citation type="submission" date="2022-07" db="EMBL/GenBank/DDBJ databases">
        <title>Genome analysis of Parmales, a sister group of diatoms, reveals the evolutionary specialization of diatoms from phago-mixotrophs to photoautotrophs.</title>
        <authorList>
            <person name="Ban H."/>
            <person name="Sato S."/>
            <person name="Yoshikawa S."/>
            <person name="Kazumasa Y."/>
            <person name="Nakamura Y."/>
            <person name="Ichinomiya M."/>
            <person name="Saitoh K."/>
            <person name="Sato N."/>
            <person name="Blanc-Mathieu R."/>
            <person name="Endo H."/>
            <person name="Kuwata A."/>
            <person name="Ogata H."/>
        </authorList>
    </citation>
    <scope>NUCLEOTIDE SEQUENCE</scope>
</reference>
<organism evidence="8 9">
    <name type="scientific">Triparma retinervis</name>
    <dbReference type="NCBI Taxonomy" id="2557542"/>
    <lineage>
        <taxon>Eukaryota</taxon>
        <taxon>Sar</taxon>
        <taxon>Stramenopiles</taxon>
        <taxon>Ochrophyta</taxon>
        <taxon>Bolidophyceae</taxon>
        <taxon>Parmales</taxon>
        <taxon>Triparmaceae</taxon>
        <taxon>Triparma</taxon>
    </lineage>
</organism>
<sequence length="260" mass="27928">MLSQTGEGGGRSALALTRHVIKTEGVSGMFAGNATNLLRIFPSKGVVFASSDYYRKMLRFLAGVPEGTQAPGAVSFVAGGCAGVTATALTYPLDFVRGRIAGKGVAPGEEKKYSSTMQTIRVTIKEEGAGALFKGIRPTLIGSFPYLGIQFGTVGLLESLFPKEGDATNVYRKVMFGATGGVAAGCLTYPNDTVRRMLQLQGTPGYRNYGGYFECARTVLREEGIWRFYRGMGVNLVRMAPNTAVQFGAYELLKETLIKR</sequence>
<gene>
    <name evidence="8" type="ORF">TrRE_jg6302</name>
</gene>
<keyword evidence="3 6" id="KW-0812">Transmembrane</keyword>
<evidence type="ECO:0000256" key="2">
    <source>
        <dbReference type="ARBA" id="ARBA00022448"/>
    </source>
</evidence>
<feature type="repeat" description="Solcar" evidence="6">
    <location>
        <begin position="172"/>
        <end position="256"/>
    </location>
</feature>
<dbReference type="PROSITE" id="PS50920">
    <property type="entry name" value="SOLCAR"/>
    <property type="match status" value="3"/>
</dbReference>
<evidence type="ECO:0000313" key="8">
    <source>
        <dbReference type="EMBL" id="GMH51532.1"/>
    </source>
</evidence>
<dbReference type="InterPro" id="IPR018108">
    <property type="entry name" value="MCP_transmembrane"/>
</dbReference>
<dbReference type="OrthoDB" id="270584at2759"/>
<evidence type="ECO:0000256" key="7">
    <source>
        <dbReference type="RuleBase" id="RU000488"/>
    </source>
</evidence>
<protein>
    <recommendedName>
        <fullName evidence="10">Mitochondrial carrier protein</fullName>
    </recommendedName>
</protein>
<evidence type="ECO:0000256" key="1">
    <source>
        <dbReference type="ARBA" id="ARBA00004141"/>
    </source>
</evidence>
<evidence type="ECO:0008006" key="10">
    <source>
        <dbReference type="Google" id="ProtNLM"/>
    </source>
</evidence>
<evidence type="ECO:0000256" key="5">
    <source>
        <dbReference type="ARBA" id="ARBA00023136"/>
    </source>
</evidence>
<comment type="caution">
    <text evidence="8">The sequence shown here is derived from an EMBL/GenBank/DDBJ whole genome shotgun (WGS) entry which is preliminary data.</text>
</comment>
<evidence type="ECO:0000313" key="9">
    <source>
        <dbReference type="Proteomes" id="UP001165082"/>
    </source>
</evidence>
<comment type="similarity">
    <text evidence="7">Belongs to the mitochondrial carrier (TC 2.A.29) family.</text>
</comment>
<dbReference type="InterPro" id="IPR002067">
    <property type="entry name" value="MCP"/>
</dbReference>
<evidence type="ECO:0000256" key="4">
    <source>
        <dbReference type="ARBA" id="ARBA00022737"/>
    </source>
</evidence>
<dbReference type="GO" id="GO:0016020">
    <property type="term" value="C:membrane"/>
    <property type="evidence" value="ECO:0007669"/>
    <property type="project" value="UniProtKB-SubCell"/>
</dbReference>
<keyword evidence="2 7" id="KW-0813">Transport</keyword>
<evidence type="ECO:0000256" key="3">
    <source>
        <dbReference type="ARBA" id="ARBA00022692"/>
    </source>
</evidence>
<name>A0A9W6ZHS4_9STRA</name>
<accession>A0A9W6ZHS4</accession>
<keyword evidence="9" id="KW-1185">Reference proteome</keyword>